<accession>A0AA42LSD9</accession>
<evidence type="ECO:0000256" key="1">
    <source>
        <dbReference type="SAM" id="MobiDB-lite"/>
    </source>
</evidence>
<comment type="caution">
    <text evidence="2">The sequence shown here is derived from an EMBL/GenBank/DDBJ whole genome shotgun (WGS) entry which is preliminary data.</text>
</comment>
<organism evidence="2 3">
    <name type="scientific">Achromobacter spanius</name>
    <dbReference type="NCBI Taxonomy" id="217203"/>
    <lineage>
        <taxon>Bacteria</taxon>
        <taxon>Pseudomonadati</taxon>
        <taxon>Pseudomonadota</taxon>
        <taxon>Betaproteobacteria</taxon>
        <taxon>Burkholderiales</taxon>
        <taxon>Alcaligenaceae</taxon>
        <taxon>Achromobacter</taxon>
    </lineage>
</organism>
<sequence>MDAREIDTNEFAQEPSEQLLELPAVIKATGIKKTKIYEGIKDGTFPAPAKVGRASRWPASEVQAWVREQKNARTTAAPRERPLRYNRSVQHA</sequence>
<proteinExistence type="predicted"/>
<dbReference type="Pfam" id="PF05930">
    <property type="entry name" value="Phage_AlpA"/>
    <property type="match status" value="1"/>
</dbReference>
<dbReference type="AlphaFoldDB" id="A0AA42LSD9"/>
<protein>
    <submittedName>
        <fullName evidence="2">AlpA family phage regulatory protein</fullName>
    </submittedName>
</protein>
<dbReference type="InterPro" id="IPR010260">
    <property type="entry name" value="AlpA"/>
</dbReference>
<dbReference type="EMBL" id="JAOCDZ010000018">
    <property type="protein sequence ID" value="MDH0738704.1"/>
    <property type="molecule type" value="Genomic_DNA"/>
</dbReference>
<dbReference type="Gene3D" id="1.10.238.160">
    <property type="match status" value="1"/>
</dbReference>
<gene>
    <name evidence="2" type="ORF">N5D93_22995</name>
</gene>
<dbReference type="Proteomes" id="UP001161094">
    <property type="component" value="Unassembled WGS sequence"/>
</dbReference>
<dbReference type="RefSeq" id="WP_006221055.1">
    <property type="nucleotide sequence ID" value="NZ_JAOCDZ010000018.1"/>
</dbReference>
<evidence type="ECO:0000313" key="2">
    <source>
        <dbReference type="EMBL" id="MDH0738704.1"/>
    </source>
</evidence>
<name>A0AA42LSD9_9BURK</name>
<evidence type="ECO:0000313" key="3">
    <source>
        <dbReference type="Proteomes" id="UP001161094"/>
    </source>
</evidence>
<feature type="region of interest" description="Disordered" evidence="1">
    <location>
        <begin position="68"/>
        <end position="92"/>
    </location>
</feature>
<reference evidence="2" key="1">
    <citation type="submission" date="2022-09" db="EMBL/GenBank/DDBJ databases">
        <title>Intensive care unit water sources are persistently colonized with multi-drug resistant bacteria and are the site of extensive horizontal gene transfer of antibiotic resistance genes.</title>
        <authorList>
            <person name="Diorio-Toth L."/>
        </authorList>
    </citation>
    <scope>NUCLEOTIDE SEQUENCE</scope>
    <source>
        <strain evidence="2">GD03843</strain>
    </source>
</reference>